<comment type="caution">
    <text evidence="3">The sequence shown here is derived from an EMBL/GenBank/DDBJ whole genome shotgun (WGS) entry which is preliminary data.</text>
</comment>
<keyword evidence="2" id="KW-0472">Membrane</keyword>
<keyword evidence="2" id="KW-0812">Transmembrane</keyword>
<gene>
    <name evidence="3" type="ORF">CAP_1302</name>
</gene>
<dbReference type="EMBL" id="ASRX01000013">
    <property type="protein sequence ID" value="EYF07043.1"/>
    <property type="molecule type" value="Genomic_DNA"/>
</dbReference>
<keyword evidence="4" id="KW-1185">Reference proteome</keyword>
<sequence>MVSARTQGDLRDHVQLLEAECQAVGLISSEIPQGLPLLRPSRTEYSGTGGSVLPKSAAGFLLTTCDAVLLIVLAGLLAARALRRRAPGFVPPFLVSRAVLAVADAATGFLTRHETRPLRGAQDWREGDACRLLQDWEREADEAARRAIVIERDEGADALPHASCLDAIAHAVSASWRWVLSVGAPPHDAVWDHQAAVMRGKAAVQRSVEALTRLYGIMEGHEPERAREAQREAVRIIHAVLPPPVLLAELREAWRDHVVDGQIAEQRAALGGAAEPPEVPDLLAPAPSRQGGDR</sequence>
<evidence type="ECO:0000313" key="3">
    <source>
        <dbReference type="EMBL" id="EYF07043.1"/>
    </source>
</evidence>
<dbReference type="STRING" id="1192034.CAP_1302"/>
<protein>
    <submittedName>
        <fullName evidence="3">Uncharacterized protein</fullName>
    </submittedName>
</protein>
<dbReference type="Proteomes" id="UP000019678">
    <property type="component" value="Unassembled WGS sequence"/>
</dbReference>
<dbReference type="AlphaFoldDB" id="A0A017TCQ6"/>
<proteinExistence type="predicted"/>
<accession>A0A017TCQ6</accession>
<feature type="transmembrane region" description="Helical" evidence="2">
    <location>
        <begin position="57"/>
        <end position="79"/>
    </location>
</feature>
<evidence type="ECO:0000256" key="1">
    <source>
        <dbReference type="SAM" id="MobiDB-lite"/>
    </source>
</evidence>
<reference evidence="3 4" key="1">
    <citation type="submission" date="2013-05" db="EMBL/GenBank/DDBJ databases">
        <title>Genome assembly of Chondromyces apiculatus DSM 436.</title>
        <authorList>
            <person name="Sharma G."/>
            <person name="Khatri I."/>
            <person name="Kaur C."/>
            <person name="Mayilraj S."/>
            <person name="Subramanian S."/>
        </authorList>
    </citation>
    <scope>NUCLEOTIDE SEQUENCE [LARGE SCALE GENOMIC DNA]</scope>
    <source>
        <strain evidence="3 4">DSM 436</strain>
    </source>
</reference>
<evidence type="ECO:0000313" key="4">
    <source>
        <dbReference type="Proteomes" id="UP000019678"/>
    </source>
</evidence>
<organism evidence="3 4">
    <name type="scientific">Chondromyces apiculatus DSM 436</name>
    <dbReference type="NCBI Taxonomy" id="1192034"/>
    <lineage>
        <taxon>Bacteria</taxon>
        <taxon>Pseudomonadati</taxon>
        <taxon>Myxococcota</taxon>
        <taxon>Polyangia</taxon>
        <taxon>Polyangiales</taxon>
        <taxon>Polyangiaceae</taxon>
        <taxon>Chondromyces</taxon>
    </lineage>
</organism>
<keyword evidence="2" id="KW-1133">Transmembrane helix</keyword>
<evidence type="ECO:0000256" key="2">
    <source>
        <dbReference type="SAM" id="Phobius"/>
    </source>
</evidence>
<feature type="region of interest" description="Disordered" evidence="1">
    <location>
        <begin position="269"/>
        <end position="294"/>
    </location>
</feature>
<name>A0A017TCQ6_9BACT</name>